<dbReference type="Pfam" id="PF11575">
    <property type="entry name" value="FhuF_C"/>
    <property type="match status" value="1"/>
</dbReference>
<comment type="caution">
    <text evidence="3">The sequence shown here is derived from an EMBL/GenBank/DDBJ whole genome shotgun (WGS) entry which is preliminary data.</text>
</comment>
<gene>
    <name evidence="3" type="primary">fhuF</name>
    <name evidence="3" type="ORF">SM757_12355</name>
</gene>
<proteinExistence type="predicted"/>
<accession>A0ABU5IE15</accession>
<dbReference type="Pfam" id="PF06276">
    <property type="entry name" value="FhuF"/>
    <property type="match status" value="1"/>
</dbReference>
<dbReference type="EMBL" id="JAXOJX010000017">
    <property type="protein sequence ID" value="MDZ5457363.1"/>
    <property type="molecule type" value="Genomic_DNA"/>
</dbReference>
<feature type="domain" description="Aerobactin siderophore biosynthesis IucA/IucC-like C-terminal" evidence="1">
    <location>
        <begin position="66"/>
        <end position="205"/>
    </location>
</feature>
<evidence type="ECO:0000313" key="3">
    <source>
        <dbReference type="EMBL" id="MDZ5457363.1"/>
    </source>
</evidence>
<evidence type="ECO:0000259" key="2">
    <source>
        <dbReference type="Pfam" id="PF11575"/>
    </source>
</evidence>
<sequence>MIPLLAPIFQGEWARHGESLQCSPRRPADAVVLADLLHGSGLLTPVLRRHARHLGVAGQDQRAAASAWSLRYLWALLPPVVAAASLLHHRFEVGAAHIAVRFNEHGEVAGFHISQQGQALPGSGTAMRYESLLQDHLDPLFAAIHHHTRLAPKILWGNTARHLETIFDQALRLAGPVPGLVEDRAALLDRPAWPDGRDNPMHRRQAAAPAAGLLTLHRQCCLSYLLPGEDYCGACPLDPRHGKPCRHQAATGPA</sequence>
<evidence type="ECO:0000259" key="1">
    <source>
        <dbReference type="Pfam" id="PF06276"/>
    </source>
</evidence>
<dbReference type="RefSeq" id="WP_322465683.1">
    <property type="nucleotide sequence ID" value="NZ_JAXOJX010000017.1"/>
</dbReference>
<name>A0ABU5IE15_9BURK</name>
<dbReference type="InterPro" id="IPR022770">
    <property type="entry name" value="IucA/IucC-like_C"/>
</dbReference>
<reference evidence="3 4" key="1">
    <citation type="submission" date="2023-11" db="EMBL/GenBank/DDBJ databases">
        <title>Draft genome of Azohydromonas lata strain H1 (DSM1123), a polyhydroxyalkanoate producer.</title>
        <authorList>
            <person name="Traversa D."/>
            <person name="D'Addabbo P."/>
            <person name="Pazzani C."/>
            <person name="Manzari C."/>
            <person name="Chiara M."/>
            <person name="Scrascia M."/>
        </authorList>
    </citation>
    <scope>NUCLEOTIDE SEQUENCE [LARGE SCALE GENOMIC DNA]</scope>
    <source>
        <strain evidence="3 4">H1</strain>
    </source>
</reference>
<organism evidence="3 4">
    <name type="scientific">Azohydromonas lata</name>
    <dbReference type="NCBI Taxonomy" id="45677"/>
    <lineage>
        <taxon>Bacteria</taxon>
        <taxon>Pseudomonadati</taxon>
        <taxon>Pseudomonadota</taxon>
        <taxon>Betaproteobacteria</taxon>
        <taxon>Burkholderiales</taxon>
        <taxon>Sphaerotilaceae</taxon>
        <taxon>Azohydromonas</taxon>
    </lineage>
</organism>
<dbReference type="NCBIfam" id="TIGR03951">
    <property type="entry name" value="Fe_III_red_FhuF"/>
    <property type="match status" value="1"/>
</dbReference>
<evidence type="ECO:0000313" key="4">
    <source>
        <dbReference type="Proteomes" id="UP001293718"/>
    </source>
</evidence>
<dbReference type="InterPro" id="IPR024726">
    <property type="entry name" value="FhuF_C"/>
</dbReference>
<protein>
    <submittedName>
        <fullName evidence="3">Siderophore-iron reductase FhuF</fullName>
    </submittedName>
</protein>
<dbReference type="PRINTS" id="PR01714">
    <property type="entry name" value="2FE2SRDCTASE"/>
</dbReference>
<feature type="domain" description="Ferric siderophore reductase C-terminal" evidence="2">
    <location>
        <begin position="220"/>
        <end position="237"/>
    </location>
</feature>
<keyword evidence="4" id="KW-1185">Reference proteome</keyword>
<dbReference type="InterPro" id="IPR008090">
    <property type="entry name" value="Fe_iron_reduct"/>
</dbReference>
<dbReference type="Proteomes" id="UP001293718">
    <property type="component" value="Unassembled WGS sequence"/>
</dbReference>